<evidence type="ECO:0000313" key="10">
    <source>
        <dbReference type="Proteomes" id="UP000053342"/>
    </source>
</evidence>
<dbReference type="RefSeq" id="XP_016263289.1">
    <property type="nucleotide sequence ID" value="XM_016405083.1"/>
</dbReference>
<dbReference type="SUPFAM" id="SSF57701">
    <property type="entry name" value="Zn2/Cys6 DNA-binding domain"/>
    <property type="match status" value="1"/>
</dbReference>
<gene>
    <name evidence="9" type="ORF">PV06_04219</name>
</gene>
<dbReference type="SMART" id="SM00906">
    <property type="entry name" value="Fungal_trans"/>
    <property type="match status" value="1"/>
</dbReference>
<evidence type="ECO:0000256" key="5">
    <source>
        <dbReference type="ARBA" id="ARBA00023125"/>
    </source>
</evidence>
<dbReference type="PROSITE" id="PS50048">
    <property type="entry name" value="ZN2_CY6_FUNGAL_2"/>
    <property type="match status" value="1"/>
</dbReference>
<keyword evidence="7" id="KW-0539">Nucleus</keyword>
<dbReference type="GO" id="GO:0000981">
    <property type="term" value="F:DNA-binding transcription factor activity, RNA polymerase II-specific"/>
    <property type="evidence" value="ECO:0007669"/>
    <property type="project" value="InterPro"/>
</dbReference>
<dbReference type="GeneID" id="27356293"/>
<evidence type="ECO:0000256" key="6">
    <source>
        <dbReference type="ARBA" id="ARBA00023163"/>
    </source>
</evidence>
<dbReference type="GO" id="GO:0008270">
    <property type="term" value="F:zinc ion binding"/>
    <property type="evidence" value="ECO:0007669"/>
    <property type="project" value="InterPro"/>
</dbReference>
<evidence type="ECO:0000259" key="8">
    <source>
        <dbReference type="PROSITE" id="PS50048"/>
    </source>
</evidence>
<dbReference type="InterPro" id="IPR051615">
    <property type="entry name" value="Transcr_Regulatory_Elem"/>
</dbReference>
<keyword evidence="4" id="KW-0805">Transcription regulation</keyword>
<proteinExistence type="predicted"/>
<keyword evidence="5" id="KW-0238">DNA-binding</keyword>
<dbReference type="GO" id="GO:0006351">
    <property type="term" value="P:DNA-templated transcription"/>
    <property type="evidence" value="ECO:0007669"/>
    <property type="project" value="InterPro"/>
</dbReference>
<dbReference type="GO" id="GO:0003677">
    <property type="term" value="F:DNA binding"/>
    <property type="evidence" value="ECO:0007669"/>
    <property type="project" value="UniProtKB-KW"/>
</dbReference>
<dbReference type="HOGENOM" id="CLU_007003_5_0_1"/>
<reference evidence="9 10" key="1">
    <citation type="submission" date="2015-01" db="EMBL/GenBank/DDBJ databases">
        <title>The Genome Sequence of Exophiala oligosperma CBS72588.</title>
        <authorList>
            <consortium name="The Broad Institute Genomics Platform"/>
            <person name="Cuomo C."/>
            <person name="de Hoog S."/>
            <person name="Gorbushina A."/>
            <person name="Stielow B."/>
            <person name="Teixiera M."/>
            <person name="Abouelleil A."/>
            <person name="Chapman S.B."/>
            <person name="Priest M."/>
            <person name="Young S.K."/>
            <person name="Wortman J."/>
            <person name="Nusbaum C."/>
            <person name="Birren B."/>
        </authorList>
    </citation>
    <scope>NUCLEOTIDE SEQUENCE [LARGE SCALE GENOMIC DNA]</scope>
    <source>
        <strain evidence="9 10">CBS 72588</strain>
    </source>
</reference>
<keyword evidence="2" id="KW-0479">Metal-binding</keyword>
<dbReference type="CDD" id="cd12148">
    <property type="entry name" value="fungal_TF_MHR"/>
    <property type="match status" value="1"/>
</dbReference>
<keyword evidence="6" id="KW-0804">Transcription</keyword>
<organism evidence="9 10">
    <name type="scientific">Exophiala oligosperma</name>
    <dbReference type="NCBI Taxonomy" id="215243"/>
    <lineage>
        <taxon>Eukaryota</taxon>
        <taxon>Fungi</taxon>
        <taxon>Dikarya</taxon>
        <taxon>Ascomycota</taxon>
        <taxon>Pezizomycotina</taxon>
        <taxon>Eurotiomycetes</taxon>
        <taxon>Chaetothyriomycetidae</taxon>
        <taxon>Chaetothyriales</taxon>
        <taxon>Herpotrichiellaceae</taxon>
        <taxon>Exophiala</taxon>
    </lineage>
</organism>
<dbReference type="OrthoDB" id="2154091at2759"/>
<dbReference type="InterPro" id="IPR001138">
    <property type="entry name" value="Zn2Cys6_DnaBD"/>
</dbReference>
<dbReference type="GO" id="GO:0005634">
    <property type="term" value="C:nucleus"/>
    <property type="evidence" value="ECO:0007669"/>
    <property type="project" value="UniProtKB-SubCell"/>
</dbReference>
<name>A0A0D2DJC7_9EURO</name>
<dbReference type="Pfam" id="PF04082">
    <property type="entry name" value="Fungal_trans"/>
    <property type="match status" value="1"/>
</dbReference>
<dbReference type="CDD" id="cd00067">
    <property type="entry name" value="GAL4"/>
    <property type="match status" value="1"/>
</dbReference>
<evidence type="ECO:0000256" key="1">
    <source>
        <dbReference type="ARBA" id="ARBA00004123"/>
    </source>
</evidence>
<dbReference type="InterPro" id="IPR007219">
    <property type="entry name" value="XnlR_reg_dom"/>
</dbReference>
<dbReference type="SMART" id="SM00066">
    <property type="entry name" value="GAL4"/>
    <property type="match status" value="1"/>
</dbReference>
<comment type="subcellular location">
    <subcellularLocation>
        <location evidence="1">Nucleus</location>
    </subcellularLocation>
</comment>
<dbReference type="PANTHER" id="PTHR31313:SF77">
    <property type="entry name" value="ZN(II)2CYS6 TRANSCRIPTION FACTOR (EUROFUNG)"/>
    <property type="match status" value="1"/>
</dbReference>
<evidence type="ECO:0000256" key="7">
    <source>
        <dbReference type="ARBA" id="ARBA00023242"/>
    </source>
</evidence>
<dbReference type="AlphaFoldDB" id="A0A0D2DJC7"/>
<protein>
    <recommendedName>
        <fullName evidence="8">Zn(2)-C6 fungal-type domain-containing protein</fullName>
    </recommendedName>
</protein>
<keyword evidence="3" id="KW-0862">Zinc</keyword>
<dbReference type="Proteomes" id="UP000053342">
    <property type="component" value="Unassembled WGS sequence"/>
</dbReference>
<evidence type="ECO:0000313" key="9">
    <source>
        <dbReference type="EMBL" id="KIW43073.1"/>
    </source>
</evidence>
<dbReference type="InterPro" id="IPR036864">
    <property type="entry name" value="Zn2-C6_fun-type_DNA-bd_sf"/>
</dbReference>
<sequence>MASQPAVQSEQNKGKGKHVSTACSGCRRRKIKCDGITPRCSNCVLYDQECIFQYGVDKRKIAPKERLQALTAYCHELEAVLGLHGILLPTPPPLHVQNDRQSQLSPTQAGNADFTSSAVPTGWPSIETQNQRTHNEHAISDTSGVPSLDNNDFYLNGRLDPSATEVVQSSSEPDILVDQLSGRMGSLQVAEDGQLRFYGATSNLHILHNGPMSLSRSRFRSLSEEGNNLLQGAGVGHLVDQDLEDHLLKLYFCWEDPTIHVVEESVFWRERRKYLSGQHFSPFYSEVLSNAMCSVGATMTSRKCPHLPEPLPDFFATRSKLLLDLEMDAPTLSTVQSFVILSAIEAALTRDARGWLDSGMAVRLAVDLGLHLDPEPYVQAGVITREEEMIRKVIWGGVFVHDRMWSLYVGRPVALDDKHITVRWSQPENPMGNIPKYWTPYTDDGEGPDLPVVLDPIDDLCIWNIKLCAHMTAIRETLYPDGMGDARSLRQLCDFASRMSQALMEWKNGLPESLSVDYDDTTTYYLPHVLQLHMQYHCVMIITNRPFFVSTRKIIDLTPLEISRRRDTCTDAADDLAKLVDIYRRLYGLKRINIQAVHLLFTATLIHVFTACGALDKTKSDHAWKSLEICCQALSEMSLSFRNAGRAFEVIMSIKSDLLKRSRSRLKRANPWHDGQDLDIDYQRKRRSTMPESELLPFEDLEASGFDPAFGSTVPLNFFDTSYDDFSLDSLFWNGFNSLELPHLPPQNQHDES</sequence>
<accession>A0A0D2DJC7</accession>
<dbReference type="EMBL" id="KN847335">
    <property type="protein sequence ID" value="KIW43073.1"/>
    <property type="molecule type" value="Genomic_DNA"/>
</dbReference>
<dbReference type="Pfam" id="PF00172">
    <property type="entry name" value="Zn_clus"/>
    <property type="match status" value="1"/>
</dbReference>
<dbReference type="PROSITE" id="PS00463">
    <property type="entry name" value="ZN2_CY6_FUNGAL_1"/>
    <property type="match status" value="1"/>
</dbReference>
<dbReference type="Gene3D" id="4.10.240.10">
    <property type="entry name" value="Zn(2)-C6 fungal-type DNA-binding domain"/>
    <property type="match status" value="1"/>
</dbReference>
<evidence type="ECO:0000256" key="4">
    <source>
        <dbReference type="ARBA" id="ARBA00023015"/>
    </source>
</evidence>
<dbReference type="VEuPathDB" id="FungiDB:PV06_04219"/>
<dbReference type="PANTHER" id="PTHR31313">
    <property type="entry name" value="TY1 ENHANCER ACTIVATOR"/>
    <property type="match status" value="1"/>
</dbReference>
<evidence type="ECO:0000256" key="2">
    <source>
        <dbReference type="ARBA" id="ARBA00022723"/>
    </source>
</evidence>
<feature type="domain" description="Zn(2)-C6 fungal-type" evidence="8">
    <location>
        <begin position="22"/>
        <end position="52"/>
    </location>
</feature>
<keyword evidence="10" id="KW-1185">Reference proteome</keyword>
<dbReference type="STRING" id="215243.A0A0D2DJC7"/>
<evidence type="ECO:0000256" key="3">
    <source>
        <dbReference type="ARBA" id="ARBA00022833"/>
    </source>
</evidence>